<dbReference type="Pfam" id="PF22019">
    <property type="entry name" value="GlgB_N"/>
    <property type="match status" value="1"/>
</dbReference>
<dbReference type="FunFam" id="2.60.40.1180:FF:000002">
    <property type="entry name" value="1,4-alpha-glucan branching enzyme GlgB"/>
    <property type="match status" value="1"/>
</dbReference>
<keyword evidence="14" id="KW-1185">Reference proteome</keyword>
<evidence type="ECO:0000313" key="14">
    <source>
        <dbReference type="Proteomes" id="UP000191110"/>
    </source>
</evidence>
<dbReference type="InterPro" id="IPR006407">
    <property type="entry name" value="GlgB"/>
</dbReference>
<dbReference type="InterPro" id="IPR004193">
    <property type="entry name" value="Glyco_hydro_13_N"/>
</dbReference>
<dbReference type="Gene3D" id="2.60.40.10">
    <property type="entry name" value="Immunoglobulins"/>
    <property type="match status" value="1"/>
</dbReference>
<dbReference type="EC" id="2.4.1.18" evidence="10"/>
<organism evidence="13 14">
    <name type="scientific">Solemya pervernicosa gill symbiont</name>
    <dbReference type="NCBI Taxonomy" id="642797"/>
    <lineage>
        <taxon>Bacteria</taxon>
        <taxon>Pseudomonadati</taxon>
        <taxon>Pseudomonadota</taxon>
        <taxon>Gammaproteobacteria</taxon>
        <taxon>sulfur-oxidizing symbionts</taxon>
    </lineage>
</organism>
<dbReference type="InterPro" id="IPR054169">
    <property type="entry name" value="GlgB_N"/>
</dbReference>
<dbReference type="InterPro" id="IPR037439">
    <property type="entry name" value="Branching_enzy"/>
</dbReference>
<dbReference type="UniPathway" id="UPA00164"/>
<keyword evidence="8 10" id="KW-0320">Glycogen biosynthesis</keyword>
<dbReference type="SMART" id="SM00642">
    <property type="entry name" value="Aamy"/>
    <property type="match status" value="1"/>
</dbReference>
<comment type="caution">
    <text evidence="13">The sequence shown here is derived from an EMBL/GenBank/DDBJ whole genome shotgun (WGS) entry which is preliminary data.</text>
</comment>
<sequence length="729" mass="83531">MEPIPTAAASISESLQRLLDARHHDPFNVLGLHKAGKESVVRVYIPSVASVELTDIGAEMTRIPGSDIFEWRGDTTALPERYQLSWCDSRGEQITRHDPYCFPPQIGDLDMHLFGEGRHRHAYRMLGAHPHTADGIDGVRFCTWAPAAERVSIVGDFNSWDGRTHPMRVRGGSGIWELFIPDLQPGINYKFEICNRDSGEILLKSDPYGQQFEMRPETASIVRDYESYGWGDESWIETRAKREWQHEPMSTYEVHLSSWQLDDEGNFLNYRELAHRLVDYVEQTGFTHIELLPITEHPFDGSWGYQTIGYYAPTSRFGTPDDFRYFVDYCHQHGIGVLLDWAPGHFPKDAHGLANFDGTALYEHEDPRLGEHRDWGTLIFNYGRNEVKNFLIASAVYWLEEFHIDGLRVDAVASMLYLDYSREEGDWLPNRYGGNENLEAIDFLRELNEVTHGEHPGTLMIAEESTSWPQVTRPTWVGGLGFSMKWNMGWMHDSLDYMSKDPIHRHFHHERLTFGLLYAFSENFVLPFSHDEVVHGKGSMLGKMPGDEWQRFANLRLLYTYYFTYPGKKLLFMGSEFAQGGEWNHDRALDWWLLDSPLHNGMKQGVGDLNRLYRELPALHHHDFDHSGFDWVDCHDASQSVLAYQRSGGGKEAVIILNFTPVPRENYRIGLPCGGRWREAFNSDSHFYGGSDIGNSGTIEAEATPWMNREHSIALTLPPLAGVVLVPED</sequence>
<evidence type="ECO:0000256" key="2">
    <source>
        <dbReference type="ARBA" id="ARBA00002953"/>
    </source>
</evidence>
<dbReference type="Proteomes" id="UP000191110">
    <property type="component" value="Unassembled WGS sequence"/>
</dbReference>
<dbReference type="AlphaFoldDB" id="A0A1T2LAM7"/>
<dbReference type="PANTHER" id="PTHR43651">
    <property type="entry name" value="1,4-ALPHA-GLUCAN-BRANCHING ENZYME"/>
    <property type="match status" value="1"/>
</dbReference>
<feature type="domain" description="Glycosyl hydrolase family 13 catalytic" evidence="12">
    <location>
        <begin position="253"/>
        <end position="620"/>
    </location>
</feature>
<dbReference type="InterPro" id="IPR006047">
    <property type="entry name" value="GH13_cat_dom"/>
</dbReference>
<keyword evidence="6 10" id="KW-0328">Glycosyltransferase</keyword>
<dbReference type="GO" id="GO:0005978">
    <property type="term" value="P:glycogen biosynthetic process"/>
    <property type="evidence" value="ECO:0007669"/>
    <property type="project" value="UniProtKB-UniRule"/>
</dbReference>
<dbReference type="NCBIfam" id="NF003811">
    <property type="entry name" value="PRK05402.1"/>
    <property type="match status" value="1"/>
</dbReference>
<comment type="catalytic activity">
    <reaction evidence="1 10">
        <text>Transfers a segment of a (1-&gt;4)-alpha-D-glucan chain to a primary hydroxy group in a similar glucan chain.</text>
        <dbReference type="EC" id="2.4.1.18"/>
    </reaction>
</comment>
<dbReference type="NCBIfam" id="NF008967">
    <property type="entry name" value="PRK12313.1"/>
    <property type="match status" value="1"/>
</dbReference>
<dbReference type="InterPro" id="IPR017853">
    <property type="entry name" value="GH"/>
</dbReference>
<dbReference type="HAMAP" id="MF_00685">
    <property type="entry name" value="GlgB"/>
    <property type="match status" value="1"/>
</dbReference>
<dbReference type="FunFam" id="2.60.40.10:FF:000169">
    <property type="entry name" value="1,4-alpha-glucan branching enzyme GlgB"/>
    <property type="match status" value="1"/>
</dbReference>
<keyword evidence="7 10" id="KW-0808">Transferase</keyword>
<accession>A0A1T2LAM7</accession>
<comment type="subunit">
    <text evidence="10">Monomer.</text>
</comment>
<dbReference type="InterPro" id="IPR044143">
    <property type="entry name" value="GlgB_N_E_set_prok"/>
</dbReference>
<dbReference type="Pfam" id="PF02806">
    <property type="entry name" value="Alpha-amylase_C"/>
    <property type="match status" value="1"/>
</dbReference>
<dbReference type="SUPFAM" id="SSF81296">
    <property type="entry name" value="E set domains"/>
    <property type="match status" value="2"/>
</dbReference>
<evidence type="ECO:0000256" key="11">
    <source>
        <dbReference type="PIRSR" id="PIRSR000463-1"/>
    </source>
</evidence>
<comment type="pathway">
    <text evidence="3 10">Glycan biosynthesis; glycogen biosynthesis.</text>
</comment>
<dbReference type="InterPro" id="IPR014756">
    <property type="entry name" value="Ig_E-set"/>
</dbReference>
<comment type="function">
    <text evidence="2 10">Catalyzes the formation of the alpha-1,6-glucosidic linkages in glycogen by scission of a 1,4-alpha-linked oligosaccharide from growing alpha-1,4-glucan chains and the subsequent attachment of the oligosaccharide to the alpha-1,6 position.</text>
</comment>
<dbReference type="FunFam" id="3.20.20.80:FF:000003">
    <property type="entry name" value="1,4-alpha-glucan branching enzyme GlgB"/>
    <property type="match status" value="1"/>
</dbReference>
<evidence type="ECO:0000256" key="6">
    <source>
        <dbReference type="ARBA" id="ARBA00022676"/>
    </source>
</evidence>
<dbReference type="InterPro" id="IPR013783">
    <property type="entry name" value="Ig-like_fold"/>
</dbReference>
<dbReference type="Pfam" id="PF00128">
    <property type="entry name" value="Alpha-amylase"/>
    <property type="match status" value="2"/>
</dbReference>
<evidence type="ECO:0000256" key="4">
    <source>
        <dbReference type="ARBA" id="ARBA00009000"/>
    </source>
</evidence>
<dbReference type="InterPro" id="IPR013780">
    <property type="entry name" value="Glyco_hydro_b"/>
</dbReference>
<dbReference type="CDD" id="cd11322">
    <property type="entry name" value="AmyAc_Glg_BE"/>
    <property type="match status" value="1"/>
</dbReference>
<dbReference type="PIRSF" id="PIRSF000463">
    <property type="entry name" value="GlgB"/>
    <property type="match status" value="1"/>
</dbReference>
<evidence type="ECO:0000256" key="8">
    <source>
        <dbReference type="ARBA" id="ARBA00023056"/>
    </source>
</evidence>
<evidence type="ECO:0000259" key="12">
    <source>
        <dbReference type="SMART" id="SM00642"/>
    </source>
</evidence>
<name>A0A1T2LAM7_9GAMM</name>
<keyword evidence="9 10" id="KW-0119">Carbohydrate metabolism</keyword>
<evidence type="ECO:0000256" key="3">
    <source>
        <dbReference type="ARBA" id="ARBA00004964"/>
    </source>
</evidence>
<comment type="similarity">
    <text evidence="4 10">Belongs to the glycosyl hydrolase 13 family. GlgB subfamily.</text>
</comment>
<evidence type="ECO:0000313" key="13">
    <source>
        <dbReference type="EMBL" id="OOZ42155.1"/>
    </source>
</evidence>
<proteinExistence type="inferred from homology"/>
<evidence type="ECO:0000256" key="7">
    <source>
        <dbReference type="ARBA" id="ARBA00022679"/>
    </source>
</evidence>
<evidence type="ECO:0000256" key="5">
    <source>
        <dbReference type="ARBA" id="ARBA00022600"/>
    </source>
</evidence>
<dbReference type="SUPFAM" id="SSF51445">
    <property type="entry name" value="(Trans)glycosidases"/>
    <property type="match status" value="1"/>
</dbReference>
<protein>
    <recommendedName>
        <fullName evidence="10">1,4-alpha-glucan branching enzyme GlgB</fullName>
        <ecNumber evidence="10">2.4.1.18</ecNumber>
    </recommendedName>
    <alternativeName>
        <fullName evidence="10">1,4-alpha-D-glucan:1,4-alpha-D-glucan 6-glucosyl-transferase</fullName>
    </alternativeName>
    <alternativeName>
        <fullName evidence="10">Alpha-(1-&gt;4)-glucan branching enzyme</fullName>
    </alternativeName>
    <alternativeName>
        <fullName evidence="10">Glycogen branching enzyme</fullName>
        <shortName evidence="10">BE</shortName>
    </alternativeName>
</protein>
<dbReference type="OrthoDB" id="9800174at2"/>
<reference evidence="13 14" key="1">
    <citation type="submission" date="2016-11" db="EMBL/GenBank/DDBJ databases">
        <title>Mixed transmission modes and dynamic genome evolution in an obligate animal-bacterial symbiosis.</title>
        <authorList>
            <person name="Russell S.L."/>
            <person name="Corbett-Detig R.B."/>
            <person name="Cavanaugh C.M."/>
        </authorList>
    </citation>
    <scope>NUCLEOTIDE SEQUENCE [LARGE SCALE GENOMIC DNA]</scope>
    <source>
        <strain evidence="13">Sveles-Q1</strain>
    </source>
</reference>
<dbReference type="EMBL" id="MPRL01000002">
    <property type="protein sequence ID" value="OOZ42155.1"/>
    <property type="molecule type" value="Genomic_DNA"/>
</dbReference>
<dbReference type="RefSeq" id="WP_078482183.1">
    <property type="nucleotide sequence ID" value="NZ_MPRL01000002.1"/>
</dbReference>
<keyword evidence="5 10" id="KW-0321">Glycogen metabolism</keyword>
<dbReference type="GO" id="GO:0043169">
    <property type="term" value="F:cation binding"/>
    <property type="evidence" value="ECO:0007669"/>
    <property type="project" value="InterPro"/>
</dbReference>
<evidence type="ECO:0000256" key="1">
    <source>
        <dbReference type="ARBA" id="ARBA00000826"/>
    </source>
</evidence>
<dbReference type="InterPro" id="IPR006048">
    <property type="entry name" value="A-amylase/branching_C"/>
</dbReference>
<gene>
    <name evidence="10" type="primary">glgB</name>
    <name evidence="13" type="ORF">BOW53_00830</name>
</gene>
<dbReference type="GO" id="GO:0005829">
    <property type="term" value="C:cytosol"/>
    <property type="evidence" value="ECO:0007669"/>
    <property type="project" value="TreeGrafter"/>
</dbReference>
<dbReference type="NCBIfam" id="TIGR01515">
    <property type="entry name" value="branching_enzym"/>
    <property type="match status" value="1"/>
</dbReference>
<evidence type="ECO:0000256" key="9">
    <source>
        <dbReference type="ARBA" id="ARBA00023277"/>
    </source>
</evidence>
<evidence type="ECO:0000256" key="10">
    <source>
        <dbReference type="HAMAP-Rule" id="MF_00685"/>
    </source>
</evidence>
<feature type="active site" description="Proton donor" evidence="10 11">
    <location>
        <position position="463"/>
    </location>
</feature>
<dbReference type="SUPFAM" id="SSF51011">
    <property type="entry name" value="Glycosyl hydrolase domain"/>
    <property type="match status" value="1"/>
</dbReference>
<dbReference type="PANTHER" id="PTHR43651:SF3">
    <property type="entry name" value="1,4-ALPHA-GLUCAN-BRANCHING ENZYME"/>
    <property type="match status" value="1"/>
</dbReference>
<dbReference type="CDD" id="cd02855">
    <property type="entry name" value="E_set_GBE_prok_N"/>
    <property type="match status" value="1"/>
</dbReference>
<dbReference type="GO" id="GO:0003844">
    <property type="term" value="F:1,4-alpha-glucan branching enzyme activity"/>
    <property type="evidence" value="ECO:0007669"/>
    <property type="project" value="UniProtKB-UniRule"/>
</dbReference>
<feature type="active site" description="Nucleophile" evidence="10 11">
    <location>
        <position position="410"/>
    </location>
</feature>
<dbReference type="Pfam" id="PF02922">
    <property type="entry name" value="CBM_48"/>
    <property type="match status" value="1"/>
</dbReference>
<dbReference type="GO" id="GO:0004553">
    <property type="term" value="F:hydrolase activity, hydrolyzing O-glycosyl compounds"/>
    <property type="evidence" value="ECO:0007669"/>
    <property type="project" value="InterPro"/>
</dbReference>
<dbReference type="Gene3D" id="3.20.20.80">
    <property type="entry name" value="Glycosidases"/>
    <property type="match status" value="1"/>
</dbReference>
<dbReference type="Gene3D" id="2.60.40.1180">
    <property type="entry name" value="Golgi alpha-mannosidase II"/>
    <property type="match status" value="1"/>
</dbReference>